<organism evidence="2 3">
    <name type="scientific">Sphingobacterium zeae</name>
    <dbReference type="NCBI Taxonomy" id="1776859"/>
    <lineage>
        <taxon>Bacteria</taxon>
        <taxon>Pseudomonadati</taxon>
        <taxon>Bacteroidota</taxon>
        <taxon>Sphingobacteriia</taxon>
        <taxon>Sphingobacteriales</taxon>
        <taxon>Sphingobacteriaceae</taxon>
        <taxon>Sphingobacterium</taxon>
    </lineage>
</organism>
<protein>
    <submittedName>
        <fullName evidence="2">Uncharacterized protein</fullName>
    </submittedName>
</protein>
<dbReference type="Proteomes" id="UP001244640">
    <property type="component" value="Unassembled WGS sequence"/>
</dbReference>
<dbReference type="EMBL" id="JAUTBA010000001">
    <property type="protein sequence ID" value="MDQ1149689.1"/>
    <property type="molecule type" value="Genomic_DNA"/>
</dbReference>
<evidence type="ECO:0000313" key="3">
    <source>
        <dbReference type="Proteomes" id="UP001244640"/>
    </source>
</evidence>
<keyword evidence="1" id="KW-0472">Membrane</keyword>
<evidence type="ECO:0000313" key="2">
    <source>
        <dbReference type="EMBL" id="MDQ1149689.1"/>
    </source>
</evidence>
<dbReference type="RefSeq" id="WP_307185477.1">
    <property type="nucleotide sequence ID" value="NZ_JAUTBA010000001.1"/>
</dbReference>
<keyword evidence="1" id="KW-1133">Transmembrane helix</keyword>
<evidence type="ECO:0000256" key="1">
    <source>
        <dbReference type="SAM" id="Phobius"/>
    </source>
</evidence>
<comment type="caution">
    <text evidence="2">The sequence shown here is derived from an EMBL/GenBank/DDBJ whole genome shotgun (WGS) entry which is preliminary data.</text>
</comment>
<sequence length="113" mass="12193">MKTLKFNAKAAVAVVVAMASFIGFNSFKNAEKKVSSSWYQITTNASNPSDDVLGSAITDPTLSGQCNATPDDMRCARFIENPDNHDLSGLTVDEASQLSNVQITSDLTYKPEQ</sequence>
<proteinExistence type="predicted"/>
<keyword evidence="1" id="KW-0812">Transmembrane</keyword>
<name>A0ABU0U400_9SPHI</name>
<reference evidence="2 3" key="1">
    <citation type="submission" date="2023-07" db="EMBL/GenBank/DDBJ databases">
        <title>Functional and genomic diversity of the sorghum phyllosphere microbiome.</title>
        <authorList>
            <person name="Shade A."/>
        </authorList>
    </citation>
    <scope>NUCLEOTIDE SEQUENCE [LARGE SCALE GENOMIC DNA]</scope>
    <source>
        <strain evidence="2 3">SORGH_AS_0892</strain>
    </source>
</reference>
<accession>A0ABU0U400</accession>
<gene>
    <name evidence="2" type="ORF">QE382_001673</name>
</gene>
<feature type="transmembrane region" description="Helical" evidence="1">
    <location>
        <begin position="6"/>
        <end position="27"/>
    </location>
</feature>
<keyword evidence="3" id="KW-1185">Reference proteome</keyword>